<keyword evidence="2" id="KW-0238">DNA-binding</keyword>
<comment type="caution">
    <text evidence="2">The sequence shown here is derived from an EMBL/GenBank/DDBJ whole genome shotgun (WGS) entry which is preliminary data.</text>
</comment>
<accession>A0A5C4MQ76</accession>
<dbReference type="RefSeq" id="WP_139105911.1">
    <property type="nucleotide sequence ID" value="NZ_VDFR01000053.1"/>
</dbReference>
<dbReference type="OrthoDB" id="9148135at2"/>
<dbReference type="Proteomes" id="UP000306740">
    <property type="component" value="Unassembled WGS sequence"/>
</dbReference>
<feature type="region of interest" description="Disordered" evidence="1">
    <location>
        <begin position="260"/>
        <end position="282"/>
    </location>
</feature>
<dbReference type="PANTHER" id="PTHR38479">
    <property type="entry name" value="LMO0824 PROTEIN"/>
    <property type="match status" value="1"/>
</dbReference>
<dbReference type="EMBL" id="VDFR01000054">
    <property type="protein sequence ID" value="TNC46571.1"/>
    <property type="molecule type" value="Genomic_DNA"/>
</dbReference>
<dbReference type="GO" id="GO:0003677">
    <property type="term" value="F:DNA binding"/>
    <property type="evidence" value="ECO:0007669"/>
    <property type="project" value="UniProtKB-KW"/>
</dbReference>
<dbReference type="PANTHER" id="PTHR38479:SF2">
    <property type="entry name" value="WINGED HELIX DNA-BINDING DOMAIN-CONTAINING PROTEIN"/>
    <property type="match status" value="1"/>
</dbReference>
<protein>
    <submittedName>
        <fullName evidence="2">Winged helix DNA-binding domain-containing protein</fullName>
    </submittedName>
</protein>
<proteinExistence type="predicted"/>
<organism evidence="2 4">
    <name type="scientific">Mumia zhuanghuii</name>
    <dbReference type="NCBI Taxonomy" id="2585211"/>
    <lineage>
        <taxon>Bacteria</taxon>
        <taxon>Bacillati</taxon>
        <taxon>Actinomycetota</taxon>
        <taxon>Actinomycetes</taxon>
        <taxon>Propionibacteriales</taxon>
        <taxon>Nocardioidaceae</taxon>
        <taxon>Mumia</taxon>
    </lineage>
</organism>
<sequence>MAAMYSEFADGDWSSLRSARMSRQRLVGEPFASPVDAVERLTAVQAQEYVDAGWALSQRSEGTPTASEIEALVARGEILRTHVLRPTWHFVRPSDVRWMLELTGPRIVRTMASAWRANGLDDAHERAQVNDAVGEVLDGGEHLTRKQLAERLEARGIDTTKRITFITLAAELDRVAISGAPQGKQQTFAAFDDRVPASDPLDHDEAVARLAERYLRGHGPATPHDLAWWGGLTVADARRGYEAAGAVPYELEGLTYYEIDGLDTPSPSDSGSSTSETGGLGSHLLPPYDEYLISYKNRQAVDASEDYTREPIEGLFFWGLAVDDGRVVGGWKWSRPTRKADPASATLTLLTDTTSAVRDRFAAQAERFSRYLGTPVELTMEAPR</sequence>
<gene>
    <name evidence="3" type="ORF">FHE65_11960</name>
    <name evidence="2" type="ORF">FHE65_12215</name>
</gene>
<feature type="compositionally biased region" description="Low complexity" evidence="1">
    <location>
        <begin position="262"/>
        <end position="277"/>
    </location>
</feature>
<evidence type="ECO:0000256" key="1">
    <source>
        <dbReference type="SAM" id="MobiDB-lite"/>
    </source>
</evidence>
<dbReference type="EMBL" id="VDFR01000053">
    <property type="protein sequence ID" value="TNC46647.1"/>
    <property type="molecule type" value="Genomic_DNA"/>
</dbReference>
<evidence type="ECO:0000313" key="3">
    <source>
        <dbReference type="EMBL" id="TNC46647.1"/>
    </source>
</evidence>
<dbReference type="InterPro" id="IPR009351">
    <property type="entry name" value="AlkZ-like"/>
</dbReference>
<name>A0A5C4MQ76_9ACTN</name>
<dbReference type="Pfam" id="PF06224">
    <property type="entry name" value="AlkZ-like"/>
    <property type="match status" value="1"/>
</dbReference>
<evidence type="ECO:0000313" key="4">
    <source>
        <dbReference type="Proteomes" id="UP000306740"/>
    </source>
</evidence>
<reference evidence="2 4" key="1">
    <citation type="submission" date="2019-05" db="EMBL/GenBank/DDBJ databases">
        <title>Mumia sp. nov., isolated from the intestinal contents of plateau pika (Ochotona curzoniae) in the Qinghai-Tibet plateau of China.</title>
        <authorList>
            <person name="Tian Z."/>
        </authorList>
    </citation>
    <scope>NUCLEOTIDE SEQUENCE [LARGE SCALE GENOMIC DNA]</scope>
    <source>
        <strain evidence="4">527</strain>
        <strain evidence="2">Z527</strain>
    </source>
</reference>
<dbReference type="AlphaFoldDB" id="A0A5C4MQ76"/>
<evidence type="ECO:0000313" key="2">
    <source>
        <dbReference type="EMBL" id="TNC46571.1"/>
    </source>
</evidence>